<dbReference type="EMBL" id="CM044707">
    <property type="protein sequence ID" value="KAI5654694.1"/>
    <property type="molecule type" value="Genomic_DNA"/>
</dbReference>
<dbReference type="Proteomes" id="UP001060085">
    <property type="component" value="Linkage Group LG07"/>
</dbReference>
<evidence type="ECO:0000313" key="1">
    <source>
        <dbReference type="EMBL" id="KAI5654694.1"/>
    </source>
</evidence>
<name>A0ACC0A277_CATRO</name>
<accession>A0ACC0A277</accession>
<keyword evidence="2" id="KW-1185">Reference proteome</keyword>
<comment type="caution">
    <text evidence="1">The sequence shown here is derived from an EMBL/GenBank/DDBJ whole genome shotgun (WGS) entry which is preliminary data.</text>
</comment>
<sequence>MTSKFISKLISHLVANDLKIPVSNAIQEVQVLLQIGCTYKRGWHTQKFSVEKVFDSWETTFSILPKNLQAMKDSNSELDPRVTLYNPREGIYMVKSPIRLDDSGINVYTLKINEKSCSCDKFYKDNGTRPDAYVSDVY</sequence>
<evidence type="ECO:0000313" key="2">
    <source>
        <dbReference type="Proteomes" id="UP001060085"/>
    </source>
</evidence>
<reference evidence="2" key="1">
    <citation type="journal article" date="2023" name="Nat. Plants">
        <title>Single-cell RNA sequencing provides a high-resolution roadmap for understanding the multicellular compartmentation of specialized metabolism.</title>
        <authorList>
            <person name="Sun S."/>
            <person name="Shen X."/>
            <person name="Li Y."/>
            <person name="Li Y."/>
            <person name="Wang S."/>
            <person name="Li R."/>
            <person name="Zhang H."/>
            <person name="Shen G."/>
            <person name="Guo B."/>
            <person name="Wei J."/>
            <person name="Xu J."/>
            <person name="St-Pierre B."/>
            <person name="Chen S."/>
            <person name="Sun C."/>
        </authorList>
    </citation>
    <scope>NUCLEOTIDE SEQUENCE [LARGE SCALE GENOMIC DNA]</scope>
</reference>
<protein>
    <submittedName>
        <fullName evidence="1">Uncharacterized protein</fullName>
    </submittedName>
</protein>
<proteinExistence type="predicted"/>
<organism evidence="1 2">
    <name type="scientific">Catharanthus roseus</name>
    <name type="common">Madagascar periwinkle</name>
    <name type="synonym">Vinca rosea</name>
    <dbReference type="NCBI Taxonomy" id="4058"/>
    <lineage>
        <taxon>Eukaryota</taxon>
        <taxon>Viridiplantae</taxon>
        <taxon>Streptophyta</taxon>
        <taxon>Embryophyta</taxon>
        <taxon>Tracheophyta</taxon>
        <taxon>Spermatophyta</taxon>
        <taxon>Magnoliopsida</taxon>
        <taxon>eudicotyledons</taxon>
        <taxon>Gunneridae</taxon>
        <taxon>Pentapetalae</taxon>
        <taxon>asterids</taxon>
        <taxon>lamiids</taxon>
        <taxon>Gentianales</taxon>
        <taxon>Apocynaceae</taxon>
        <taxon>Rauvolfioideae</taxon>
        <taxon>Vinceae</taxon>
        <taxon>Catharanthinae</taxon>
        <taxon>Catharanthus</taxon>
    </lineage>
</organism>
<gene>
    <name evidence="1" type="ORF">M9H77_31881</name>
</gene>